<proteinExistence type="predicted"/>
<dbReference type="AlphaFoldDB" id="A0A316VTW4"/>
<gene>
    <name evidence="1" type="ORF">IE81DRAFT_13564</name>
</gene>
<accession>A0A316VTW4</accession>
<dbReference type="InParanoid" id="A0A316VTW4"/>
<evidence type="ECO:0000313" key="2">
    <source>
        <dbReference type="Proteomes" id="UP000245783"/>
    </source>
</evidence>
<organism evidence="1 2">
    <name type="scientific">Ceraceosorus guamensis</name>
    <dbReference type="NCBI Taxonomy" id="1522189"/>
    <lineage>
        <taxon>Eukaryota</taxon>
        <taxon>Fungi</taxon>
        <taxon>Dikarya</taxon>
        <taxon>Basidiomycota</taxon>
        <taxon>Ustilaginomycotina</taxon>
        <taxon>Exobasidiomycetes</taxon>
        <taxon>Ceraceosorales</taxon>
        <taxon>Ceraceosoraceae</taxon>
        <taxon>Ceraceosorus</taxon>
    </lineage>
</organism>
<name>A0A316VTW4_9BASI</name>
<evidence type="ECO:0000313" key="1">
    <source>
        <dbReference type="EMBL" id="PWN39671.1"/>
    </source>
</evidence>
<reference evidence="1 2" key="1">
    <citation type="journal article" date="2018" name="Mol. Biol. Evol.">
        <title>Broad Genomic Sampling Reveals a Smut Pathogenic Ancestry of the Fungal Clade Ustilaginomycotina.</title>
        <authorList>
            <person name="Kijpornyongpan T."/>
            <person name="Mondo S.J."/>
            <person name="Barry K."/>
            <person name="Sandor L."/>
            <person name="Lee J."/>
            <person name="Lipzen A."/>
            <person name="Pangilinan J."/>
            <person name="LaButti K."/>
            <person name="Hainaut M."/>
            <person name="Henrissat B."/>
            <person name="Grigoriev I.V."/>
            <person name="Spatafora J.W."/>
            <person name="Aime M.C."/>
        </authorList>
    </citation>
    <scope>NUCLEOTIDE SEQUENCE [LARGE SCALE GENOMIC DNA]</scope>
    <source>
        <strain evidence="1 2">MCA 4658</strain>
    </source>
</reference>
<dbReference type="EMBL" id="KZ819451">
    <property type="protein sequence ID" value="PWN39671.1"/>
    <property type="molecule type" value="Genomic_DNA"/>
</dbReference>
<dbReference type="GeneID" id="37032172"/>
<protein>
    <submittedName>
        <fullName evidence="1">Uncharacterized protein</fullName>
    </submittedName>
</protein>
<keyword evidence="2" id="KW-1185">Reference proteome</keyword>
<dbReference type="Proteomes" id="UP000245783">
    <property type="component" value="Unassembled WGS sequence"/>
</dbReference>
<sequence>MPIRFDRCLWGALLTVADSSGRPRYVLTALEISSDRCARERTCGGNFVNPSLHPLFVMNAPPFLSCLFPSFVELASLSSCKVASLPYPDSMLWEKVQGARTRREQRRRWKVVDDRAACPRKKEGANTRGEERRGDEGAEYKVAVDSARCSRELRGARQIDGSTCVFDEASSVMSPKRLAKSTKSWS</sequence>
<dbReference type="RefSeq" id="XP_025366831.1">
    <property type="nucleotide sequence ID" value="XM_025510302.1"/>
</dbReference>